<comment type="caution">
    <text evidence="2">The sequence shown here is derived from an EMBL/GenBank/DDBJ whole genome shotgun (WGS) entry which is preliminary data.</text>
</comment>
<name>A0AAV4AIF9_9GAST</name>
<dbReference type="EMBL" id="BLXT01003789">
    <property type="protein sequence ID" value="GFO06812.1"/>
    <property type="molecule type" value="Genomic_DNA"/>
</dbReference>
<dbReference type="InterPro" id="IPR002181">
    <property type="entry name" value="Fibrinogen_a/b/g_C_dom"/>
</dbReference>
<evidence type="ECO:0000313" key="3">
    <source>
        <dbReference type="Proteomes" id="UP000735302"/>
    </source>
</evidence>
<protein>
    <submittedName>
        <fullName evidence="2">Ficolin-2</fullName>
    </submittedName>
</protein>
<gene>
    <name evidence="2" type="ORF">PoB_003331700</name>
</gene>
<evidence type="ECO:0000313" key="2">
    <source>
        <dbReference type="EMBL" id="GFO06812.1"/>
    </source>
</evidence>
<dbReference type="InterPro" id="IPR036056">
    <property type="entry name" value="Fibrinogen-like_C"/>
</dbReference>
<feature type="domain" description="Fibrinogen C-terminal" evidence="1">
    <location>
        <begin position="265"/>
        <end position="485"/>
    </location>
</feature>
<dbReference type="SUPFAM" id="SSF56496">
    <property type="entry name" value="Fibrinogen C-terminal domain-like"/>
    <property type="match status" value="1"/>
</dbReference>
<dbReference type="SMART" id="SM00186">
    <property type="entry name" value="FBG"/>
    <property type="match status" value="1"/>
</dbReference>
<dbReference type="Proteomes" id="UP000735302">
    <property type="component" value="Unassembled WGS sequence"/>
</dbReference>
<dbReference type="InterPro" id="IPR050373">
    <property type="entry name" value="Fibrinogen_C-term_domain"/>
</dbReference>
<accession>A0AAV4AIF9</accession>
<sequence length="485" mass="54443">MTIFKNQPSSSMAFGDEHNNGIVVASLTSEHSNITNDTNGLKIIGILKNKSATVWLEMFRHDDCSSDFICEVHGLDSKGRVFLSTSSLVQQKRETYLGDGYVDLTTSLQLLAQQLDTKLATVSNSLSGVENKMEDKILSFERRVEGKIESAVTDIRDRVHSLENRLEDKIGHQVDTLYQIDAKVSAMNKDDSCSRNEDALERMLTGLKHELSDALKNAVVIILETFDARFSSSEMHLTQNLTESITEVILSNDDSLKGTLDKIVSSQLVSMRSVRELESNIYNITSNTNFPFPHTVVFPRDKSGQDLPYLCDMFTDGGGWIVIQRRSTGNVDFYRDWAAYKKGFGILDDEFWLGNERIHALTSSGTWELRVDLKYKGKEAFAQYKNFSVENESNKYRLRIGSYSGNAGDSLSYHNGQKFSTFDNDNDESGESCAKSELGGWWYRSCDTADLNSKWNGGADRGLEWNAFAGSDSASFSEMKIRRVS</sequence>
<keyword evidence="3" id="KW-1185">Reference proteome</keyword>
<dbReference type="Gene3D" id="3.90.215.10">
    <property type="entry name" value="Gamma Fibrinogen, chain A, domain 1"/>
    <property type="match status" value="1"/>
</dbReference>
<dbReference type="GO" id="GO:0005615">
    <property type="term" value="C:extracellular space"/>
    <property type="evidence" value="ECO:0007669"/>
    <property type="project" value="TreeGrafter"/>
</dbReference>
<dbReference type="AlphaFoldDB" id="A0AAV4AIF9"/>
<evidence type="ECO:0000259" key="1">
    <source>
        <dbReference type="PROSITE" id="PS51406"/>
    </source>
</evidence>
<organism evidence="2 3">
    <name type="scientific">Plakobranchus ocellatus</name>
    <dbReference type="NCBI Taxonomy" id="259542"/>
    <lineage>
        <taxon>Eukaryota</taxon>
        <taxon>Metazoa</taxon>
        <taxon>Spiralia</taxon>
        <taxon>Lophotrochozoa</taxon>
        <taxon>Mollusca</taxon>
        <taxon>Gastropoda</taxon>
        <taxon>Heterobranchia</taxon>
        <taxon>Euthyneura</taxon>
        <taxon>Panpulmonata</taxon>
        <taxon>Sacoglossa</taxon>
        <taxon>Placobranchoidea</taxon>
        <taxon>Plakobranchidae</taxon>
        <taxon>Plakobranchus</taxon>
    </lineage>
</organism>
<dbReference type="PANTHER" id="PTHR19143">
    <property type="entry name" value="FIBRINOGEN/TENASCIN/ANGIOPOEITIN"/>
    <property type="match status" value="1"/>
</dbReference>
<proteinExistence type="predicted"/>
<reference evidence="2 3" key="1">
    <citation type="journal article" date="2021" name="Elife">
        <title>Chloroplast acquisition without the gene transfer in kleptoplastic sea slugs, Plakobranchus ocellatus.</title>
        <authorList>
            <person name="Maeda T."/>
            <person name="Takahashi S."/>
            <person name="Yoshida T."/>
            <person name="Shimamura S."/>
            <person name="Takaki Y."/>
            <person name="Nagai Y."/>
            <person name="Toyoda A."/>
            <person name="Suzuki Y."/>
            <person name="Arimoto A."/>
            <person name="Ishii H."/>
            <person name="Satoh N."/>
            <person name="Nishiyama T."/>
            <person name="Hasebe M."/>
            <person name="Maruyama T."/>
            <person name="Minagawa J."/>
            <person name="Obokata J."/>
            <person name="Shigenobu S."/>
        </authorList>
    </citation>
    <scope>NUCLEOTIDE SEQUENCE [LARGE SCALE GENOMIC DNA]</scope>
</reference>
<dbReference type="Pfam" id="PF00147">
    <property type="entry name" value="Fibrinogen_C"/>
    <property type="match status" value="1"/>
</dbReference>
<dbReference type="CDD" id="cd00087">
    <property type="entry name" value="FReD"/>
    <property type="match status" value="1"/>
</dbReference>
<dbReference type="InterPro" id="IPR014716">
    <property type="entry name" value="Fibrinogen_a/b/g_C_1"/>
</dbReference>
<dbReference type="PROSITE" id="PS51406">
    <property type="entry name" value="FIBRINOGEN_C_2"/>
    <property type="match status" value="1"/>
</dbReference>